<feature type="non-terminal residue" evidence="1">
    <location>
        <position position="1"/>
    </location>
</feature>
<reference evidence="1 2" key="1">
    <citation type="submission" date="2024-09" db="EMBL/GenBank/DDBJ databases">
        <authorList>
            <person name="Sun Q."/>
            <person name="Mori K."/>
        </authorList>
    </citation>
    <scope>NUCLEOTIDE SEQUENCE [LARGE SCALE GENOMIC DNA]</scope>
    <source>
        <strain evidence="1 2">NCAIM B.02481</strain>
    </source>
</reference>
<dbReference type="Proteomes" id="UP001589832">
    <property type="component" value="Unassembled WGS sequence"/>
</dbReference>
<keyword evidence="2" id="KW-1185">Reference proteome</keyword>
<evidence type="ECO:0000313" key="1">
    <source>
        <dbReference type="EMBL" id="MFC0605837.1"/>
    </source>
</evidence>
<dbReference type="EMBL" id="JBHLTQ010000008">
    <property type="protein sequence ID" value="MFC0605837.1"/>
    <property type="molecule type" value="Genomic_DNA"/>
</dbReference>
<sequence>VVSNLRKTLTILISLSFGLISCKSEKKYSDFNESDFYEVQGIINYANPTSDPFDSSTEKNVSFTYFLDRPNPKTGIENNLEMFEAQNGYPLIVLVHKEDENISFYGRVGILENLNEKEKEFLSKHIEKEMSKLKKKTPEYIYNALIKDSVKENKTDKK</sequence>
<gene>
    <name evidence="1" type="ORF">ACFFGA_14820</name>
</gene>
<name>A0ABV6QC82_9FLAO</name>
<comment type="caution">
    <text evidence="1">The sequence shown here is derived from an EMBL/GenBank/DDBJ whole genome shotgun (WGS) entry which is preliminary data.</text>
</comment>
<evidence type="ECO:0000313" key="2">
    <source>
        <dbReference type="Proteomes" id="UP001589832"/>
    </source>
</evidence>
<protein>
    <recommendedName>
        <fullName evidence="3">Lipoprotein</fullName>
    </recommendedName>
</protein>
<organism evidence="1 2">
    <name type="scientific">Winogradskyella pulchriflava</name>
    <dbReference type="NCBI Taxonomy" id="1110688"/>
    <lineage>
        <taxon>Bacteria</taxon>
        <taxon>Pseudomonadati</taxon>
        <taxon>Bacteroidota</taxon>
        <taxon>Flavobacteriia</taxon>
        <taxon>Flavobacteriales</taxon>
        <taxon>Flavobacteriaceae</taxon>
        <taxon>Winogradskyella</taxon>
    </lineage>
</organism>
<dbReference type="RefSeq" id="WP_386065195.1">
    <property type="nucleotide sequence ID" value="NZ_JBHLTQ010000008.1"/>
</dbReference>
<accession>A0ABV6QC82</accession>
<proteinExistence type="predicted"/>
<evidence type="ECO:0008006" key="3">
    <source>
        <dbReference type="Google" id="ProtNLM"/>
    </source>
</evidence>